<keyword evidence="2" id="KW-1185">Reference proteome</keyword>
<protein>
    <submittedName>
        <fullName evidence="1">Uncharacterized protein</fullName>
    </submittedName>
</protein>
<sequence length="80" mass="9041">MEFMKDSENPNLFPTKKQLLHAGRANLVERFRGGVGGFLWAGTWNLKRGVATALMMLISGRNRMVGSIGKTMNSDEQWRE</sequence>
<organism evidence="1 2">
    <name type="scientific">Punica granatum</name>
    <name type="common">Pomegranate</name>
    <dbReference type="NCBI Taxonomy" id="22663"/>
    <lineage>
        <taxon>Eukaryota</taxon>
        <taxon>Viridiplantae</taxon>
        <taxon>Streptophyta</taxon>
        <taxon>Embryophyta</taxon>
        <taxon>Tracheophyta</taxon>
        <taxon>Spermatophyta</taxon>
        <taxon>Magnoliopsida</taxon>
        <taxon>eudicotyledons</taxon>
        <taxon>Gunneridae</taxon>
        <taxon>Pentapetalae</taxon>
        <taxon>rosids</taxon>
        <taxon>malvids</taxon>
        <taxon>Myrtales</taxon>
        <taxon>Lythraceae</taxon>
        <taxon>Punica</taxon>
    </lineage>
</organism>
<gene>
    <name evidence="1" type="ORF">CRG98_028076</name>
</gene>
<reference evidence="1 2" key="1">
    <citation type="submission" date="2017-11" db="EMBL/GenBank/DDBJ databases">
        <title>De-novo sequencing of pomegranate (Punica granatum L.) genome.</title>
        <authorList>
            <person name="Akparov Z."/>
            <person name="Amiraslanov A."/>
            <person name="Hajiyeva S."/>
            <person name="Abbasov M."/>
            <person name="Kaur K."/>
            <person name="Hamwieh A."/>
            <person name="Solovyev V."/>
            <person name="Salamov A."/>
            <person name="Braich B."/>
            <person name="Kosarev P."/>
            <person name="Mahmoud A."/>
            <person name="Hajiyev E."/>
            <person name="Babayeva S."/>
            <person name="Izzatullayeva V."/>
            <person name="Mammadov A."/>
            <person name="Mammadov A."/>
            <person name="Sharifova S."/>
            <person name="Ojaghi J."/>
            <person name="Eynullazada K."/>
            <person name="Bayramov B."/>
            <person name="Abdulazimova A."/>
            <person name="Shahmuradov I."/>
        </authorList>
    </citation>
    <scope>NUCLEOTIDE SEQUENCE [LARGE SCALE GENOMIC DNA]</scope>
    <source>
        <strain evidence="2">cv. AG2017</strain>
        <tissue evidence="1">Leaf</tissue>
    </source>
</reference>
<dbReference type="Proteomes" id="UP000233551">
    <property type="component" value="Unassembled WGS sequence"/>
</dbReference>
<dbReference type="EMBL" id="PGOL01002006">
    <property type="protein sequence ID" value="PKI51516.1"/>
    <property type="molecule type" value="Genomic_DNA"/>
</dbReference>
<evidence type="ECO:0000313" key="1">
    <source>
        <dbReference type="EMBL" id="PKI51516.1"/>
    </source>
</evidence>
<evidence type="ECO:0000313" key="2">
    <source>
        <dbReference type="Proteomes" id="UP000233551"/>
    </source>
</evidence>
<dbReference type="AlphaFoldDB" id="A0A2I0J736"/>
<accession>A0A2I0J736</accession>
<comment type="caution">
    <text evidence="1">The sequence shown here is derived from an EMBL/GenBank/DDBJ whole genome shotgun (WGS) entry which is preliminary data.</text>
</comment>
<name>A0A2I0J736_PUNGR</name>
<proteinExistence type="predicted"/>